<keyword evidence="11" id="KW-0862">Zinc</keyword>
<keyword evidence="12" id="KW-0046">Antibiotic resistance</keyword>
<dbReference type="InterPro" id="IPR050855">
    <property type="entry name" value="NDM-1-like"/>
</dbReference>
<gene>
    <name evidence="15" type="primary">blaDIM</name>
    <name evidence="15" type="ORF">HC757_02880</name>
</gene>
<dbReference type="GO" id="GO:0008800">
    <property type="term" value="F:beta-lactamase activity"/>
    <property type="evidence" value="ECO:0007669"/>
    <property type="project" value="UniProtKB-EC"/>
</dbReference>
<dbReference type="Pfam" id="PF00753">
    <property type="entry name" value="Lactamase_B"/>
    <property type="match status" value="1"/>
</dbReference>
<evidence type="ECO:0000259" key="14">
    <source>
        <dbReference type="SMART" id="SM00849"/>
    </source>
</evidence>
<dbReference type="PROSITE" id="PS00744">
    <property type="entry name" value="BETA_LACTAMASE_B_2"/>
    <property type="match status" value="1"/>
</dbReference>
<reference evidence="15" key="1">
    <citation type="submission" date="2020-04" db="EMBL/GenBank/DDBJ databases">
        <title>Description of Shewanella salipaludis sp. nov., isolated from a salt marsh.</title>
        <authorList>
            <person name="Park S."/>
            <person name="Yoon J.-H."/>
        </authorList>
    </citation>
    <scope>NUCLEOTIDE SEQUENCE</scope>
    <source>
        <strain evidence="15">SHSM-M6</strain>
    </source>
</reference>
<feature type="chain" id="PRO_5036803353" description="beta-lactamase" evidence="13">
    <location>
        <begin position="20"/>
        <end position="251"/>
    </location>
</feature>
<dbReference type="SUPFAM" id="SSF56281">
    <property type="entry name" value="Metallo-hydrolase/oxidoreductase"/>
    <property type="match status" value="1"/>
</dbReference>
<dbReference type="NCBIfam" id="NF012229">
    <property type="entry name" value="bla_class_B_core"/>
    <property type="match status" value="1"/>
</dbReference>
<evidence type="ECO:0000256" key="10">
    <source>
        <dbReference type="ARBA" id="ARBA00022801"/>
    </source>
</evidence>
<keyword evidence="9" id="KW-0574">Periplasm</keyword>
<evidence type="ECO:0000256" key="2">
    <source>
        <dbReference type="ARBA" id="ARBA00001947"/>
    </source>
</evidence>
<dbReference type="RefSeq" id="WP_169562782.1">
    <property type="nucleotide sequence ID" value="NZ_JAAXYH010000001.1"/>
</dbReference>
<keyword evidence="7" id="KW-0479">Metal-binding</keyword>
<dbReference type="InterPro" id="IPR036866">
    <property type="entry name" value="RibonucZ/Hydroxyglut_hydro"/>
</dbReference>
<dbReference type="InterPro" id="IPR001279">
    <property type="entry name" value="Metallo-B-lactamas"/>
</dbReference>
<dbReference type="PANTHER" id="PTHR42951:SF4">
    <property type="entry name" value="ACYL-COENZYME A THIOESTERASE MBLAC2"/>
    <property type="match status" value="1"/>
</dbReference>
<comment type="similarity">
    <text evidence="4">Belongs to the metallo-beta-lactamase superfamily. Class-B beta-lactamase family.</text>
</comment>
<dbReference type="InterPro" id="IPR001018">
    <property type="entry name" value="Beta-lactamase_class-B_CS"/>
</dbReference>
<dbReference type="GO" id="GO:0046677">
    <property type="term" value="P:response to antibiotic"/>
    <property type="evidence" value="ECO:0007669"/>
    <property type="project" value="UniProtKB-KW"/>
</dbReference>
<evidence type="ECO:0000256" key="5">
    <source>
        <dbReference type="ARBA" id="ARBA00011245"/>
    </source>
</evidence>
<feature type="signal peptide" evidence="13">
    <location>
        <begin position="1"/>
        <end position="19"/>
    </location>
</feature>
<evidence type="ECO:0000256" key="6">
    <source>
        <dbReference type="ARBA" id="ARBA00012865"/>
    </source>
</evidence>
<dbReference type="GO" id="GO:0008270">
    <property type="term" value="F:zinc ion binding"/>
    <property type="evidence" value="ECO:0007669"/>
    <property type="project" value="InterPro"/>
</dbReference>
<keyword evidence="10" id="KW-0378">Hydrolase</keyword>
<comment type="subcellular location">
    <subcellularLocation>
        <location evidence="3">Periplasm</location>
    </subcellularLocation>
</comment>
<dbReference type="EC" id="3.5.2.6" evidence="6"/>
<dbReference type="AlphaFoldDB" id="A0A972FQX5"/>
<dbReference type="GO" id="GO:0017001">
    <property type="term" value="P:antibiotic catabolic process"/>
    <property type="evidence" value="ECO:0007669"/>
    <property type="project" value="InterPro"/>
</dbReference>
<comment type="cofactor">
    <cofactor evidence="2">
        <name>Zn(2+)</name>
        <dbReference type="ChEBI" id="CHEBI:29105"/>
    </cofactor>
</comment>
<dbReference type="InterPro" id="IPR058199">
    <property type="entry name" value="BlaB//VIM/IMP-1"/>
</dbReference>
<comment type="catalytic activity">
    <reaction evidence="1">
        <text>a beta-lactam + H2O = a substituted beta-amino acid</text>
        <dbReference type="Rhea" id="RHEA:20401"/>
        <dbReference type="ChEBI" id="CHEBI:15377"/>
        <dbReference type="ChEBI" id="CHEBI:35627"/>
        <dbReference type="ChEBI" id="CHEBI:140347"/>
        <dbReference type="EC" id="3.5.2.6"/>
    </reaction>
</comment>
<keyword evidence="16" id="KW-1185">Reference proteome</keyword>
<proteinExistence type="inferred from homology"/>
<evidence type="ECO:0000256" key="11">
    <source>
        <dbReference type="ARBA" id="ARBA00022833"/>
    </source>
</evidence>
<evidence type="ECO:0000256" key="3">
    <source>
        <dbReference type="ARBA" id="ARBA00004418"/>
    </source>
</evidence>
<evidence type="ECO:0000313" key="15">
    <source>
        <dbReference type="EMBL" id="NMH64121.1"/>
    </source>
</evidence>
<dbReference type="NCBIfam" id="NF033088">
    <property type="entry name" value="bla_subclass_B1"/>
    <property type="match status" value="1"/>
</dbReference>
<dbReference type="Gene3D" id="3.60.15.10">
    <property type="entry name" value="Ribonuclease Z/Hydroxyacylglutathione hydrolase-like"/>
    <property type="match status" value="1"/>
</dbReference>
<name>A0A972FQX5_9GAMM</name>
<organism evidence="15 16">
    <name type="scientific">Shewanella salipaludis</name>
    <dbReference type="NCBI Taxonomy" id="2723052"/>
    <lineage>
        <taxon>Bacteria</taxon>
        <taxon>Pseudomonadati</taxon>
        <taxon>Pseudomonadota</taxon>
        <taxon>Gammaproteobacteria</taxon>
        <taxon>Alteromonadales</taxon>
        <taxon>Shewanellaceae</taxon>
        <taxon>Shewanella</taxon>
    </lineage>
</organism>
<evidence type="ECO:0000256" key="13">
    <source>
        <dbReference type="SAM" id="SignalP"/>
    </source>
</evidence>
<feature type="domain" description="Metallo-beta-lactamase" evidence="14">
    <location>
        <begin position="50"/>
        <end position="215"/>
    </location>
</feature>
<dbReference type="SMART" id="SM00849">
    <property type="entry name" value="Lactamase_B"/>
    <property type="match status" value="1"/>
</dbReference>
<dbReference type="PANTHER" id="PTHR42951">
    <property type="entry name" value="METALLO-BETA-LACTAMASE DOMAIN-CONTAINING"/>
    <property type="match status" value="1"/>
</dbReference>
<keyword evidence="8 13" id="KW-0732">Signal</keyword>
<dbReference type="GO" id="GO:0042597">
    <property type="term" value="C:periplasmic space"/>
    <property type="evidence" value="ECO:0007669"/>
    <property type="project" value="UniProtKB-SubCell"/>
</dbReference>
<evidence type="ECO:0000256" key="7">
    <source>
        <dbReference type="ARBA" id="ARBA00022723"/>
    </source>
</evidence>
<comment type="caution">
    <text evidence="15">The sequence shown here is derived from an EMBL/GenBank/DDBJ whole genome shotgun (WGS) entry which is preliminary data.</text>
</comment>
<accession>A0A972FQX5</accession>
<evidence type="ECO:0000313" key="16">
    <source>
        <dbReference type="Proteomes" id="UP000737113"/>
    </source>
</evidence>
<evidence type="ECO:0000256" key="8">
    <source>
        <dbReference type="ARBA" id="ARBA00022729"/>
    </source>
</evidence>
<evidence type="ECO:0000256" key="12">
    <source>
        <dbReference type="ARBA" id="ARBA00023251"/>
    </source>
</evidence>
<evidence type="ECO:0000256" key="1">
    <source>
        <dbReference type="ARBA" id="ARBA00001526"/>
    </source>
</evidence>
<dbReference type="Proteomes" id="UP000737113">
    <property type="component" value="Unassembled WGS sequence"/>
</dbReference>
<dbReference type="NCBIfam" id="NF012145">
    <property type="entry name" value="blaDIM_SIM_IMP"/>
    <property type="match status" value="1"/>
</dbReference>
<comment type="subunit">
    <text evidence="5">Monomer.</text>
</comment>
<evidence type="ECO:0000256" key="9">
    <source>
        <dbReference type="ARBA" id="ARBA00022764"/>
    </source>
</evidence>
<protein>
    <recommendedName>
        <fullName evidence="6">beta-lactamase</fullName>
        <ecNumber evidence="6">3.5.2.6</ecNumber>
    </recommendedName>
</protein>
<dbReference type="EMBL" id="JAAXYH010000001">
    <property type="protein sequence ID" value="NMH64121.1"/>
    <property type="molecule type" value="Genomic_DNA"/>
</dbReference>
<sequence>MKKLFIVCICFLCSFTVVGEHLPDLKVEQLEQDVYVHTSFEEYKGYGVVTKHGLVVLDNTNAYLIDTPVSAKDTEQLVNWFVARGYTIKGSVSTHFHDDSTAGIEWLNSKSIPTYASKLTNQLLNKSGKAQAKHSFESVRFWLVKNKIEIFYPGPGHTQDNVVVWFPDKKILFGGCFVKPNGLGNLSDANVKAWPESAEKLISAYGNAKIVVSSHSDVGDASLLKHTLEQALKEVSKIKSTQRLSNSISNN</sequence>
<evidence type="ECO:0000256" key="4">
    <source>
        <dbReference type="ARBA" id="ARBA00005250"/>
    </source>
</evidence>